<feature type="compositionally biased region" description="Basic residues" evidence="1">
    <location>
        <begin position="130"/>
        <end position="139"/>
    </location>
</feature>
<organism evidence="2 3">
    <name type="scientific">Nyctereutes procyonoides</name>
    <name type="common">Raccoon dog</name>
    <name type="synonym">Canis procyonoides</name>
    <dbReference type="NCBI Taxonomy" id="34880"/>
    <lineage>
        <taxon>Eukaryota</taxon>
        <taxon>Metazoa</taxon>
        <taxon>Chordata</taxon>
        <taxon>Craniata</taxon>
        <taxon>Vertebrata</taxon>
        <taxon>Euteleostomi</taxon>
        <taxon>Mammalia</taxon>
        <taxon>Eutheria</taxon>
        <taxon>Laurasiatheria</taxon>
        <taxon>Carnivora</taxon>
        <taxon>Caniformia</taxon>
        <taxon>Canidae</taxon>
        <taxon>Nyctereutes</taxon>
    </lineage>
</organism>
<feature type="compositionally biased region" description="Polar residues" evidence="1">
    <location>
        <begin position="187"/>
        <end position="200"/>
    </location>
</feature>
<keyword evidence="3" id="KW-1185">Reference proteome</keyword>
<feature type="region of interest" description="Disordered" evidence="1">
    <location>
        <begin position="1"/>
        <end position="207"/>
    </location>
</feature>
<feature type="compositionally biased region" description="Gly residues" evidence="1">
    <location>
        <begin position="93"/>
        <end position="107"/>
    </location>
</feature>
<evidence type="ECO:0000313" key="3">
    <source>
        <dbReference type="Proteomes" id="UP000645828"/>
    </source>
</evidence>
<accession>A0A811YCY9</accession>
<evidence type="ECO:0000256" key="1">
    <source>
        <dbReference type="SAM" id="MobiDB-lite"/>
    </source>
</evidence>
<sequence length="207" mass="20994">MVAAGARAHAAPRSRRPAAPTSRLLTWPPGPAAAPAPPRPFIAPGARGPSPGGFAFQSGGSLRAANQRGKPVGGGGFKRRQIAAPSGRWTGRGLEGVGGAGRGGRGGASWASVRGGARCGSPLRGPPRARAARTPRPRRAAAWTARDPISQGEKRDPRGGGGGGARASDPAPLTSSWGQQPVPCSAEGQTQGGPSWQPCSSRRMLWQ</sequence>
<dbReference type="EMBL" id="CAJHUB010000675">
    <property type="protein sequence ID" value="CAD7675371.1"/>
    <property type="molecule type" value="Genomic_DNA"/>
</dbReference>
<dbReference type="AlphaFoldDB" id="A0A811YCY9"/>
<dbReference type="Proteomes" id="UP000645828">
    <property type="component" value="Unassembled WGS sequence"/>
</dbReference>
<reference evidence="2" key="1">
    <citation type="submission" date="2020-12" db="EMBL/GenBank/DDBJ databases">
        <authorList>
            <consortium name="Molecular Ecology Group"/>
        </authorList>
    </citation>
    <scope>NUCLEOTIDE SEQUENCE</scope>
    <source>
        <strain evidence="2">TBG_1078</strain>
    </source>
</reference>
<feature type="compositionally biased region" description="Pro residues" evidence="1">
    <location>
        <begin position="28"/>
        <end position="41"/>
    </location>
</feature>
<proteinExistence type="predicted"/>
<comment type="caution">
    <text evidence="2">The sequence shown here is derived from an EMBL/GenBank/DDBJ whole genome shotgun (WGS) entry which is preliminary data.</text>
</comment>
<gene>
    <name evidence="2" type="ORF">NYPRO_LOCUS8166</name>
</gene>
<name>A0A811YCY9_NYCPR</name>
<evidence type="ECO:0000313" key="2">
    <source>
        <dbReference type="EMBL" id="CAD7675371.1"/>
    </source>
</evidence>
<protein>
    <submittedName>
        <fullName evidence="2">(raccoon dog) hypothetical protein</fullName>
    </submittedName>
</protein>